<sequence length="108" mass="12380">MYLAPSRSLSPSLFLSLYRSSFLALAARNIAPAIVRYLAPFALTMPYDCIARRQEDLLWILVHFPRPDKVRLPTNEKINTVLDTGLFNTQPRPFDEFEDPAVWNLSTP</sequence>
<evidence type="ECO:0000313" key="1">
    <source>
        <dbReference type="EMBL" id="GJE91116.1"/>
    </source>
</evidence>
<protein>
    <submittedName>
        <fullName evidence="1">Uncharacterized protein</fullName>
    </submittedName>
</protein>
<accession>A0A9P3GA54</accession>
<evidence type="ECO:0000313" key="2">
    <source>
        <dbReference type="Proteomes" id="UP000703269"/>
    </source>
</evidence>
<comment type="caution">
    <text evidence="1">The sequence shown here is derived from an EMBL/GenBank/DDBJ whole genome shotgun (WGS) entry which is preliminary data.</text>
</comment>
<dbReference type="EMBL" id="BPQB01000020">
    <property type="protein sequence ID" value="GJE91116.1"/>
    <property type="molecule type" value="Genomic_DNA"/>
</dbReference>
<reference evidence="1 2" key="1">
    <citation type="submission" date="2021-08" db="EMBL/GenBank/DDBJ databases">
        <title>Draft Genome Sequence of Phanerochaete sordida strain YK-624.</title>
        <authorList>
            <person name="Mori T."/>
            <person name="Dohra H."/>
            <person name="Suzuki T."/>
            <person name="Kawagishi H."/>
            <person name="Hirai H."/>
        </authorList>
    </citation>
    <scope>NUCLEOTIDE SEQUENCE [LARGE SCALE GENOMIC DNA]</scope>
    <source>
        <strain evidence="1 2">YK-624</strain>
    </source>
</reference>
<keyword evidence="2" id="KW-1185">Reference proteome</keyword>
<organism evidence="1 2">
    <name type="scientific">Phanerochaete sordida</name>
    <dbReference type="NCBI Taxonomy" id="48140"/>
    <lineage>
        <taxon>Eukaryota</taxon>
        <taxon>Fungi</taxon>
        <taxon>Dikarya</taxon>
        <taxon>Basidiomycota</taxon>
        <taxon>Agaricomycotina</taxon>
        <taxon>Agaricomycetes</taxon>
        <taxon>Polyporales</taxon>
        <taxon>Phanerochaetaceae</taxon>
        <taxon>Phanerochaete</taxon>
    </lineage>
</organism>
<gene>
    <name evidence="1" type="ORF">PsYK624_072650</name>
</gene>
<proteinExistence type="predicted"/>
<name>A0A9P3GA54_9APHY</name>
<dbReference type="Proteomes" id="UP000703269">
    <property type="component" value="Unassembled WGS sequence"/>
</dbReference>
<dbReference type="AlphaFoldDB" id="A0A9P3GA54"/>